<dbReference type="PANTHER" id="PTHR42852:SF13">
    <property type="entry name" value="PROTEIN DIPZ"/>
    <property type="match status" value="1"/>
</dbReference>
<dbReference type="Gene3D" id="3.40.30.10">
    <property type="entry name" value="Glutaredoxin"/>
    <property type="match status" value="1"/>
</dbReference>
<dbReference type="InterPro" id="IPR050553">
    <property type="entry name" value="Thioredoxin_ResA/DsbE_sf"/>
</dbReference>
<dbReference type="InterPro" id="IPR013766">
    <property type="entry name" value="Thioredoxin_domain"/>
</dbReference>
<evidence type="ECO:0000256" key="2">
    <source>
        <dbReference type="ARBA" id="ARBA00022748"/>
    </source>
</evidence>
<feature type="chain" id="PRO_5045240160" description="Thioredoxin domain-containing protein" evidence="4">
    <location>
        <begin position="27"/>
        <end position="218"/>
    </location>
</feature>
<dbReference type="InterPro" id="IPR017937">
    <property type="entry name" value="Thioredoxin_CS"/>
</dbReference>
<dbReference type="Proteomes" id="UP001317629">
    <property type="component" value="Chromosome"/>
</dbReference>
<evidence type="ECO:0000313" key="6">
    <source>
        <dbReference type="EMBL" id="BDV32829.1"/>
    </source>
</evidence>
<proteinExistence type="predicted"/>
<dbReference type="Pfam" id="PF08534">
    <property type="entry name" value="Redoxin"/>
    <property type="match status" value="1"/>
</dbReference>
<dbReference type="PROSITE" id="PS00194">
    <property type="entry name" value="THIOREDOXIN_1"/>
    <property type="match status" value="1"/>
</dbReference>
<keyword evidence="3" id="KW-0676">Redox-active center</keyword>
<organism evidence="6 7">
    <name type="scientific">Methylocystis iwaonis</name>
    <dbReference type="NCBI Taxonomy" id="2885079"/>
    <lineage>
        <taxon>Bacteria</taxon>
        <taxon>Pseudomonadati</taxon>
        <taxon>Pseudomonadota</taxon>
        <taxon>Alphaproteobacteria</taxon>
        <taxon>Hyphomicrobiales</taxon>
        <taxon>Methylocystaceae</taxon>
        <taxon>Methylocystis</taxon>
    </lineage>
</organism>
<dbReference type="PANTHER" id="PTHR42852">
    <property type="entry name" value="THIOL:DISULFIDE INTERCHANGE PROTEIN DSBE"/>
    <property type="match status" value="1"/>
</dbReference>
<dbReference type="CDD" id="cd02966">
    <property type="entry name" value="TlpA_like_family"/>
    <property type="match status" value="1"/>
</dbReference>
<evidence type="ECO:0000313" key="7">
    <source>
        <dbReference type="Proteomes" id="UP001317629"/>
    </source>
</evidence>
<sequence length="218" mass="23130">MKKLAAFPRRLATFVIAAAGAGFLYAGGPSGKEAMSQAHAEDCAGAAKAADAIKDIAKGEVAAMTISKKPEKLPDYAFTGPDGKPVALSAFKGKTLLLNIWATWCVPCRGEMPELDKLQSEEGSDKFQVVTVNIDTSRLERPKKFFEETGVKALTLYSDPKANIFFEMKQAGKALGLPVTVLVDPEGCQIGLMNGPANWHSADAKALVSKAVEAATLK</sequence>
<comment type="subcellular location">
    <subcellularLocation>
        <location evidence="1">Cell envelope</location>
    </subcellularLocation>
</comment>
<evidence type="ECO:0000256" key="1">
    <source>
        <dbReference type="ARBA" id="ARBA00004196"/>
    </source>
</evidence>
<evidence type="ECO:0000256" key="3">
    <source>
        <dbReference type="ARBA" id="ARBA00023284"/>
    </source>
</evidence>
<feature type="signal peptide" evidence="4">
    <location>
        <begin position="1"/>
        <end position="26"/>
    </location>
</feature>
<dbReference type="InterPro" id="IPR036249">
    <property type="entry name" value="Thioredoxin-like_sf"/>
</dbReference>
<protein>
    <recommendedName>
        <fullName evidence="5">Thioredoxin domain-containing protein</fullName>
    </recommendedName>
</protein>
<gene>
    <name evidence="6" type="ORF">SS37A_03580</name>
</gene>
<dbReference type="InterPro" id="IPR013740">
    <property type="entry name" value="Redoxin"/>
</dbReference>
<dbReference type="PROSITE" id="PS51352">
    <property type="entry name" value="THIOREDOXIN_2"/>
    <property type="match status" value="1"/>
</dbReference>
<dbReference type="RefSeq" id="WP_281930055.1">
    <property type="nucleotide sequence ID" value="NZ_AP027142.1"/>
</dbReference>
<feature type="domain" description="Thioredoxin" evidence="5">
    <location>
        <begin position="67"/>
        <end position="217"/>
    </location>
</feature>
<name>A0ABM8E4P1_9HYPH</name>
<keyword evidence="4" id="KW-0732">Signal</keyword>
<accession>A0ABM8E4P1</accession>
<evidence type="ECO:0000259" key="5">
    <source>
        <dbReference type="PROSITE" id="PS51352"/>
    </source>
</evidence>
<keyword evidence="7" id="KW-1185">Reference proteome</keyword>
<dbReference type="NCBIfam" id="NF047696">
    <property type="entry name" value="ThlDiSintTplARhiz"/>
    <property type="match status" value="1"/>
</dbReference>
<reference evidence="6 7" key="1">
    <citation type="journal article" date="2023" name="Int. J. Syst. Evol. Microbiol.">
        <title>Methylocystis iwaonis sp. nov., a type II methane-oxidizing bacterium from surface soil of a rice paddy field in Japan, and emended description of the genus Methylocystis (ex Whittenbury et al. 1970) Bowman et al. 1993.</title>
        <authorList>
            <person name="Kaise H."/>
            <person name="Sawadogo J.B."/>
            <person name="Alam M.S."/>
            <person name="Ueno C."/>
            <person name="Dianou D."/>
            <person name="Shinjo R."/>
            <person name="Asakawa S."/>
        </authorList>
    </citation>
    <scope>NUCLEOTIDE SEQUENCE [LARGE SCALE GENOMIC DNA]</scope>
    <source>
        <strain evidence="6 7">SS37A-Re</strain>
    </source>
</reference>
<dbReference type="SUPFAM" id="SSF52833">
    <property type="entry name" value="Thioredoxin-like"/>
    <property type="match status" value="1"/>
</dbReference>
<dbReference type="EMBL" id="AP027142">
    <property type="protein sequence ID" value="BDV32829.1"/>
    <property type="molecule type" value="Genomic_DNA"/>
</dbReference>
<evidence type="ECO:0000256" key="4">
    <source>
        <dbReference type="SAM" id="SignalP"/>
    </source>
</evidence>
<keyword evidence="2" id="KW-0201">Cytochrome c-type biogenesis</keyword>